<evidence type="ECO:0000313" key="3">
    <source>
        <dbReference type="Proteomes" id="UP001151002"/>
    </source>
</evidence>
<feature type="signal peptide" evidence="1">
    <location>
        <begin position="1"/>
        <end position="20"/>
    </location>
</feature>
<evidence type="ECO:0000313" key="2">
    <source>
        <dbReference type="EMBL" id="MCY1141464.1"/>
    </source>
</evidence>
<name>A0ABT4B4Q3_9ACTN</name>
<proteinExistence type="predicted"/>
<sequence length="299" mass="32237">MTVRLIGRALLALLMVPALSTILCSSDKDSHIAAMLPASSSSVVVSVEGAMIGSSGSGGHSGRLYKIQPPGWIWRIFNGGVESPGGDCSPGRPTGGVVPDVVTRRFEQLSICFRGVAKPDRPAKLRITTPDGRQVQAAGDQFGPRKDRKWNFEWFAEDAVEAFPRPGAYRFAFTTSKNTTTGRIVVKPSTERRAKLSGRTTARAGTTMMVTAFGRQPGSQIAASLYRESGTDGPKNSDMRSRHQLVRSLPAVVAGRAGEAVLRWTVTKQDLPGNYVVRIDPTAGSECDFYSCDSFEVVR</sequence>
<organism evidence="2 3">
    <name type="scientific">Paractinoplanes pyxinae</name>
    <dbReference type="NCBI Taxonomy" id="2997416"/>
    <lineage>
        <taxon>Bacteria</taxon>
        <taxon>Bacillati</taxon>
        <taxon>Actinomycetota</taxon>
        <taxon>Actinomycetes</taxon>
        <taxon>Micromonosporales</taxon>
        <taxon>Micromonosporaceae</taxon>
        <taxon>Paractinoplanes</taxon>
    </lineage>
</organism>
<dbReference type="RefSeq" id="WP_267565847.1">
    <property type="nucleotide sequence ID" value="NZ_JAPNTZ010000009.1"/>
</dbReference>
<gene>
    <name evidence="2" type="ORF">OWR29_26000</name>
</gene>
<comment type="caution">
    <text evidence="2">The sequence shown here is derived from an EMBL/GenBank/DDBJ whole genome shotgun (WGS) entry which is preliminary data.</text>
</comment>
<feature type="chain" id="PRO_5045642873" evidence="1">
    <location>
        <begin position="21"/>
        <end position="299"/>
    </location>
</feature>
<dbReference type="Proteomes" id="UP001151002">
    <property type="component" value="Unassembled WGS sequence"/>
</dbReference>
<reference evidence="2" key="1">
    <citation type="submission" date="2022-11" db="EMBL/GenBank/DDBJ databases">
        <authorList>
            <person name="Somphong A."/>
            <person name="Phongsopitanun W."/>
        </authorList>
    </citation>
    <scope>NUCLEOTIDE SEQUENCE</scope>
    <source>
        <strain evidence="2">Pm04-4</strain>
    </source>
</reference>
<keyword evidence="1" id="KW-0732">Signal</keyword>
<protein>
    <submittedName>
        <fullName evidence="2">Uncharacterized protein</fullName>
    </submittedName>
</protein>
<dbReference type="EMBL" id="JAPNTZ010000009">
    <property type="protein sequence ID" value="MCY1141464.1"/>
    <property type="molecule type" value="Genomic_DNA"/>
</dbReference>
<evidence type="ECO:0000256" key="1">
    <source>
        <dbReference type="SAM" id="SignalP"/>
    </source>
</evidence>
<keyword evidence="3" id="KW-1185">Reference proteome</keyword>
<accession>A0ABT4B4Q3</accession>